<protein>
    <submittedName>
        <fullName evidence="2">Uncharacterized protein</fullName>
    </submittedName>
</protein>
<dbReference type="AlphaFoldDB" id="A0AA39WVV7"/>
<evidence type="ECO:0000313" key="3">
    <source>
        <dbReference type="Proteomes" id="UP001175000"/>
    </source>
</evidence>
<dbReference type="Proteomes" id="UP001175000">
    <property type="component" value="Unassembled WGS sequence"/>
</dbReference>
<evidence type="ECO:0000313" key="2">
    <source>
        <dbReference type="EMBL" id="KAK0622593.1"/>
    </source>
</evidence>
<name>A0AA39WVV7_9PEZI</name>
<keyword evidence="3" id="KW-1185">Reference proteome</keyword>
<organism evidence="2 3">
    <name type="scientific">Immersiella caudata</name>
    <dbReference type="NCBI Taxonomy" id="314043"/>
    <lineage>
        <taxon>Eukaryota</taxon>
        <taxon>Fungi</taxon>
        <taxon>Dikarya</taxon>
        <taxon>Ascomycota</taxon>
        <taxon>Pezizomycotina</taxon>
        <taxon>Sordariomycetes</taxon>
        <taxon>Sordariomycetidae</taxon>
        <taxon>Sordariales</taxon>
        <taxon>Lasiosphaeriaceae</taxon>
        <taxon>Immersiella</taxon>
    </lineage>
</organism>
<comment type="caution">
    <text evidence="2">The sequence shown here is derived from an EMBL/GenBank/DDBJ whole genome shotgun (WGS) entry which is preliminary data.</text>
</comment>
<proteinExistence type="predicted"/>
<accession>A0AA39WVV7</accession>
<feature type="region of interest" description="Disordered" evidence="1">
    <location>
        <begin position="112"/>
        <end position="136"/>
    </location>
</feature>
<sequence>MILVTRYARHTGTSCSPITHWSWKLGSGELVPCKISRSAVSAAGEPSLRCRRTTHPTVTSWYPCQVHLQLGSTSLMTLHTWTMPWPMLDKHCLFSGRIPEPTPLRSMTWETSYPVESNQGTEKDASTKSLTRRSHTKRSGVLKQDCCIWPTKKPLRGTGLLNLAFLLKEKEKLGESAELRQRLLDVTQEAWAADFQSLTVKLAAGNLAAGRLCRSYRFGEVADILSEVVQLLASTAPRWLPNEDRLDIISGLNGVAVDAAAARIKSIYEPYRTESSIEEALESLELGRGIILGSKLDYRSASRGLESVSFDLAVSFNKITGELESLGRFDTRSKVEVQQALLNQQLKDTMARIRAVLNNATLTPQLPLGSLESFKRRQVAPDLFRAYETTQRELGSLPPEGHEDDLTQRRKTASQEFENLVEHIRSQDGMHDFLSPLSLKSTMELAGSGNIVVVMYSEMTYSGHAFIVNGEGVHTVNLSVLSPLLIRRYMGLLREATTTWTLKTSAANNKKMTLVLQWLWRTVVQPVLAQIQKVTVDGEAKPRVHWIGTGLLAGAPFHAAGDYSSTENPASSPTSAMDLVVSSYATTVRSLAYARENHKDDRSFLYPSDRLLIVSVLEAAGDAGLRHHRWGAAV</sequence>
<dbReference type="EMBL" id="JAULSU010000003">
    <property type="protein sequence ID" value="KAK0622593.1"/>
    <property type="molecule type" value="Genomic_DNA"/>
</dbReference>
<reference evidence="2" key="1">
    <citation type="submission" date="2023-06" db="EMBL/GenBank/DDBJ databases">
        <title>Genome-scale phylogeny and comparative genomics of the fungal order Sordariales.</title>
        <authorList>
            <consortium name="Lawrence Berkeley National Laboratory"/>
            <person name="Hensen N."/>
            <person name="Bonometti L."/>
            <person name="Westerberg I."/>
            <person name="Brannstrom I.O."/>
            <person name="Guillou S."/>
            <person name="Cros-Aarteil S."/>
            <person name="Calhoun S."/>
            <person name="Haridas S."/>
            <person name="Kuo A."/>
            <person name="Mondo S."/>
            <person name="Pangilinan J."/>
            <person name="Riley R."/>
            <person name="Labutti K."/>
            <person name="Andreopoulos B."/>
            <person name="Lipzen A."/>
            <person name="Chen C."/>
            <person name="Yanf M."/>
            <person name="Daum C."/>
            <person name="Ng V."/>
            <person name="Clum A."/>
            <person name="Steindorff A."/>
            <person name="Ohm R."/>
            <person name="Martin F."/>
            <person name="Silar P."/>
            <person name="Natvig D."/>
            <person name="Lalanne C."/>
            <person name="Gautier V."/>
            <person name="Ament-Velasquez S.L."/>
            <person name="Kruys A."/>
            <person name="Hutchinson M.I."/>
            <person name="Powell A.J."/>
            <person name="Barry K."/>
            <person name="Miller A.N."/>
            <person name="Grigoriev I.V."/>
            <person name="Debuchy R."/>
            <person name="Gladieux P."/>
            <person name="Thoren M.H."/>
            <person name="Johannesson H."/>
        </authorList>
    </citation>
    <scope>NUCLEOTIDE SEQUENCE</scope>
    <source>
        <strain evidence="2">CBS 606.72</strain>
    </source>
</reference>
<evidence type="ECO:0000256" key="1">
    <source>
        <dbReference type="SAM" id="MobiDB-lite"/>
    </source>
</evidence>
<gene>
    <name evidence="2" type="ORF">B0T14DRAFT_150491</name>
</gene>